<protein>
    <submittedName>
        <fullName evidence="3">Uncharacterized protein</fullName>
    </submittedName>
</protein>
<proteinExistence type="predicted"/>
<feature type="compositionally biased region" description="Polar residues" evidence="1">
    <location>
        <begin position="31"/>
        <end position="45"/>
    </location>
</feature>
<gene>
    <name evidence="3" type="ORF">BT96DRAFT_948743</name>
</gene>
<organism evidence="3 4">
    <name type="scientific">Gymnopus androsaceus JB14</name>
    <dbReference type="NCBI Taxonomy" id="1447944"/>
    <lineage>
        <taxon>Eukaryota</taxon>
        <taxon>Fungi</taxon>
        <taxon>Dikarya</taxon>
        <taxon>Basidiomycota</taxon>
        <taxon>Agaricomycotina</taxon>
        <taxon>Agaricomycetes</taxon>
        <taxon>Agaricomycetidae</taxon>
        <taxon>Agaricales</taxon>
        <taxon>Marasmiineae</taxon>
        <taxon>Omphalotaceae</taxon>
        <taxon>Gymnopus</taxon>
    </lineage>
</organism>
<keyword evidence="4" id="KW-1185">Reference proteome</keyword>
<reference evidence="3" key="1">
    <citation type="journal article" date="2019" name="Environ. Microbiol.">
        <title>Fungal ecological strategies reflected in gene transcription - a case study of two litter decomposers.</title>
        <authorList>
            <person name="Barbi F."/>
            <person name="Kohler A."/>
            <person name="Barry K."/>
            <person name="Baskaran P."/>
            <person name="Daum C."/>
            <person name="Fauchery L."/>
            <person name="Ihrmark K."/>
            <person name="Kuo A."/>
            <person name="LaButti K."/>
            <person name="Lipzen A."/>
            <person name="Morin E."/>
            <person name="Grigoriev I.V."/>
            <person name="Henrissat B."/>
            <person name="Lindahl B."/>
            <person name="Martin F."/>
        </authorList>
    </citation>
    <scope>NUCLEOTIDE SEQUENCE</scope>
    <source>
        <strain evidence="3">JB14</strain>
    </source>
</reference>
<keyword evidence="2" id="KW-0812">Transmembrane</keyword>
<evidence type="ECO:0000313" key="4">
    <source>
        <dbReference type="Proteomes" id="UP000799118"/>
    </source>
</evidence>
<feature type="transmembrane region" description="Helical" evidence="2">
    <location>
        <begin position="312"/>
        <end position="333"/>
    </location>
</feature>
<sequence>MTFPHSMFASRSTRASTEVVLLLAQQPRLLNPTNCPLPRTSQRPSSPAKDKNIRTGKPPTDIRRDLKVHKSRMICDLLWQGLGSDLTWGLARQQKDRKLDFFEPAHKNKARVTMHATSTTVAPRDTTTQRQYVPQYVPYEYRPYQASLATTATAPVAAAAPVPFTMPTPSTSTAIPAPPPASHNGRLVATGDWSRDLVHLTKTAELQCSNLCTQILSLSEGDYASAKADMDCLCVELCHPPLPSLQSMSDEKAAGYLNEHYLNGNSNPTSGPSAAATPASTHPTAPVSTPTTTTTAIIHPPGLAVKVAEDYIFLRLFLIIIIYYYGLFLFMTLEVDHKINIGSAEGSNPQAANILLGLSTVPGQIRKESGPSVSSRRMVIDNDLIVTVRFISVDKYAR</sequence>
<name>A0A6A4GMF0_9AGAR</name>
<dbReference type="AlphaFoldDB" id="A0A6A4GMF0"/>
<feature type="compositionally biased region" description="Low complexity" evidence="1">
    <location>
        <begin position="268"/>
        <end position="293"/>
    </location>
</feature>
<dbReference type="Proteomes" id="UP000799118">
    <property type="component" value="Unassembled WGS sequence"/>
</dbReference>
<dbReference type="EMBL" id="ML769835">
    <property type="protein sequence ID" value="KAE9386952.1"/>
    <property type="molecule type" value="Genomic_DNA"/>
</dbReference>
<evidence type="ECO:0000313" key="3">
    <source>
        <dbReference type="EMBL" id="KAE9386952.1"/>
    </source>
</evidence>
<feature type="region of interest" description="Disordered" evidence="1">
    <location>
        <begin position="267"/>
        <end position="293"/>
    </location>
</feature>
<feature type="region of interest" description="Disordered" evidence="1">
    <location>
        <begin position="30"/>
        <end position="62"/>
    </location>
</feature>
<dbReference type="OrthoDB" id="20865at2759"/>
<keyword evidence="2" id="KW-0472">Membrane</keyword>
<evidence type="ECO:0000256" key="1">
    <source>
        <dbReference type="SAM" id="MobiDB-lite"/>
    </source>
</evidence>
<keyword evidence="2" id="KW-1133">Transmembrane helix</keyword>
<evidence type="ECO:0000256" key="2">
    <source>
        <dbReference type="SAM" id="Phobius"/>
    </source>
</evidence>
<accession>A0A6A4GMF0</accession>